<dbReference type="InterPro" id="IPR001242">
    <property type="entry name" value="Condensation_dom"/>
</dbReference>
<dbReference type="GO" id="GO:0005829">
    <property type="term" value="C:cytosol"/>
    <property type="evidence" value="ECO:0007669"/>
    <property type="project" value="TreeGrafter"/>
</dbReference>
<name>A0A919ADZ2_9ACTN</name>
<feature type="domain" description="Condensation" evidence="1">
    <location>
        <begin position="33"/>
        <end position="297"/>
    </location>
</feature>
<dbReference type="RefSeq" id="WP_190203998.1">
    <property type="nucleotide sequence ID" value="NZ_BNBI01000004.1"/>
</dbReference>
<dbReference type="GO" id="GO:0043041">
    <property type="term" value="P:amino acid activation for nonribosomal peptide biosynthetic process"/>
    <property type="evidence" value="ECO:0007669"/>
    <property type="project" value="TreeGrafter"/>
</dbReference>
<protein>
    <recommendedName>
        <fullName evidence="1">Condensation domain-containing protein</fullName>
    </recommendedName>
</protein>
<organism evidence="2 3">
    <name type="scientific">Streptomyces fumanus</name>
    <dbReference type="NCBI Taxonomy" id="67302"/>
    <lineage>
        <taxon>Bacteria</taxon>
        <taxon>Bacillati</taxon>
        <taxon>Actinomycetota</taxon>
        <taxon>Actinomycetes</taxon>
        <taxon>Kitasatosporales</taxon>
        <taxon>Streptomycetaceae</taxon>
        <taxon>Streptomyces</taxon>
    </lineage>
</organism>
<dbReference type="InterPro" id="IPR023213">
    <property type="entry name" value="CAT-like_dom_sf"/>
</dbReference>
<dbReference type="Gene3D" id="3.30.559.30">
    <property type="entry name" value="Nonribosomal peptide synthetase, condensation domain"/>
    <property type="match status" value="1"/>
</dbReference>
<dbReference type="Pfam" id="PF00668">
    <property type="entry name" value="Condensation"/>
    <property type="match status" value="1"/>
</dbReference>
<reference evidence="2" key="2">
    <citation type="submission" date="2020-09" db="EMBL/GenBank/DDBJ databases">
        <authorList>
            <person name="Sun Q."/>
            <person name="Ohkuma M."/>
        </authorList>
    </citation>
    <scope>NUCLEOTIDE SEQUENCE</scope>
    <source>
        <strain evidence="2">JCM 4477</strain>
    </source>
</reference>
<dbReference type="GO" id="GO:0031177">
    <property type="term" value="F:phosphopantetheine binding"/>
    <property type="evidence" value="ECO:0007669"/>
    <property type="project" value="TreeGrafter"/>
</dbReference>
<dbReference type="GO" id="GO:0047527">
    <property type="term" value="F:2,3-dihydroxybenzoate-serine ligase activity"/>
    <property type="evidence" value="ECO:0007669"/>
    <property type="project" value="TreeGrafter"/>
</dbReference>
<keyword evidence="3" id="KW-1185">Reference proteome</keyword>
<dbReference type="AlphaFoldDB" id="A0A919ADZ2"/>
<dbReference type="EMBL" id="BNBI01000004">
    <property type="protein sequence ID" value="GHE97478.1"/>
    <property type="molecule type" value="Genomic_DNA"/>
</dbReference>
<dbReference type="Gene3D" id="3.30.559.10">
    <property type="entry name" value="Chloramphenicol acetyltransferase-like domain"/>
    <property type="match status" value="1"/>
</dbReference>
<reference evidence="2" key="1">
    <citation type="journal article" date="2014" name="Int. J. Syst. Evol. Microbiol.">
        <title>Complete genome sequence of Corynebacterium casei LMG S-19264T (=DSM 44701T), isolated from a smear-ripened cheese.</title>
        <authorList>
            <consortium name="US DOE Joint Genome Institute (JGI-PGF)"/>
            <person name="Walter F."/>
            <person name="Albersmeier A."/>
            <person name="Kalinowski J."/>
            <person name="Ruckert C."/>
        </authorList>
    </citation>
    <scope>NUCLEOTIDE SEQUENCE</scope>
    <source>
        <strain evidence="2">JCM 4477</strain>
    </source>
</reference>
<dbReference type="Proteomes" id="UP000630718">
    <property type="component" value="Unassembled WGS sequence"/>
</dbReference>
<dbReference type="SUPFAM" id="SSF52777">
    <property type="entry name" value="CoA-dependent acyltransferases"/>
    <property type="match status" value="2"/>
</dbReference>
<dbReference type="PANTHER" id="PTHR45527:SF1">
    <property type="entry name" value="FATTY ACID SYNTHASE"/>
    <property type="match status" value="1"/>
</dbReference>
<evidence type="ECO:0000259" key="1">
    <source>
        <dbReference type="Pfam" id="PF00668"/>
    </source>
</evidence>
<dbReference type="GO" id="GO:0008610">
    <property type="term" value="P:lipid biosynthetic process"/>
    <property type="evidence" value="ECO:0007669"/>
    <property type="project" value="UniProtKB-ARBA"/>
</dbReference>
<accession>A0A919ADZ2</accession>
<dbReference type="GO" id="GO:0009366">
    <property type="term" value="C:enterobactin synthetase complex"/>
    <property type="evidence" value="ECO:0007669"/>
    <property type="project" value="TreeGrafter"/>
</dbReference>
<evidence type="ECO:0000313" key="3">
    <source>
        <dbReference type="Proteomes" id="UP000630718"/>
    </source>
</evidence>
<dbReference type="PANTHER" id="PTHR45527">
    <property type="entry name" value="NONRIBOSOMAL PEPTIDE SYNTHETASE"/>
    <property type="match status" value="1"/>
</dbReference>
<evidence type="ECO:0000313" key="2">
    <source>
        <dbReference type="EMBL" id="GHE97478.1"/>
    </source>
</evidence>
<gene>
    <name evidence="2" type="ORF">GCM10018772_22130</name>
</gene>
<sequence length="423" mass="46083">MSEPAVHAATYAQELLGLVESMLPGTVMNPRFTVRAAYRLPAGTDVAVLRAALDDVVARHGALRTRLVRDGDGLRQEVLAPMPARLDVTRLPAGEPVREWIAAAAVRPRPPHEPPLLWAELCLPDDGGDPVLVLVGHHIAVDGWSQDVLARDLADAYAARLDGRVLGDPPLQYTDIAAQDRGGAWQERIRQVLPYWRERLTGIAGLGLPCETPGAEPGPPAVHRFTLAPDLALAVRQSARRARSTPFALLMTAFVRGVLPPGDTLVPVITAGRIPSEWDTVGFLLNVLPIRVDDTGQDLDALRGHIDGRCREAYAHDIPWVPVLGAAPEMPARLTDRARVPPVFQMIPRPPLAPPREPGARPLVALPDQSLPPQVIPVPFAWTVRWDTTPQVYVTYDSHLFGPRWMRAAEAGFLTALTRLAGR</sequence>
<proteinExistence type="predicted"/>
<dbReference type="GO" id="GO:0009239">
    <property type="term" value="P:enterobactin biosynthetic process"/>
    <property type="evidence" value="ECO:0007669"/>
    <property type="project" value="TreeGrafter"/>
</dbReference>
<comment type="caution">
    <text evidence="2">The sequence shown here is derived from an EMBL/GenBank/DDBJ whole genome shotgun (WGS) entry which is preliminary data.</text>
</comment>